<evidence type="ECO:0000256" key="2">
    <source>
        <dbReference type="ARBA" id="ARBA00023163"/>
    </source>
</evidence>
<feature type="compositionally biased region" description="Acidic residues" evidence="3">
    <location>
        <begin position="219"/>
        <end position="254"/>
    </location>
</feature>
<dbReference type="EMBL" id="MN740684">
    <property type="protein sequence ID" value="QHU07575.1"/>
    <property type="molecule type" value="Genomic_DNA"/>
</dbReference>
<feature type="region of interest" description="Disordered" evidence="3">
    <location>
        <begin position="190"/>
        <end position="254"/>
    </location>
</feature>
<dbReference type="Gene3D" id="3.30.1490.120">
    <property type="entry name" value="RNA polymerase Rpb7-like, N-terminal domain"/>
    <property type="match status" value="1"/>
</dbReference>
<evidence type="ECO:0000256" key="3">
    <source>
        <dbReference type="SAM" id="MobiDB-lite"/>
    </source>
</evidence>
<proteinExistence type="predicted"/>
<dbReference type="AlphaFoldDB" id="A0A6C0JP79"/>
<accession>A0A6C0JP79</accession>
<reference evidence="4" key="1">
    <citation type="journal article" date="2020" name="Nature">
        <title>Giant virus diversity and host interactions through global metagenomics.</title>
        <authorList>
            <person name="Schulz F."/>
            <person name="Roux S."/>
            <person name="Paez-Espino D."/>
            <person name="Jungbluth S."/>
            <person name="Walsh D.A."/>
            <person name="Denef V.J."/>
            <person name="McMahon K.D."/>
            <person name="Konstantinidis K.T."/>
            <person name="Eloe-Fadrosh E.A."/>
            <person name="Kyrpides N.C."/>
            <person name="Woyke T."/>
        </authorList>
    </citation>
    <scope>NUCLEOTIDE SEQUENCE</scope>
    <source>
        <strain evidence="4">GVMAG-S-1040241-154</strain>
    </source>
</reference>
<dbReference type="GO" id="GO:0000428">
    <property type="term" value="C:DNA-directed RNA polymerase complex"/>
    <property type="evidence" value="ECO:0007669"/>
    <property type="project" value="UniProtKB-KW"/>
</dbReference>
<keyword evidence="1" id="KW-0240">DNA-directed RNA polymerase</keyword>
<organism evidence="4">
    <name type="scientific">viral metagenome</name>
    <dbReference type="NCBI Taxonomy" id="1070528"/>
    <lineage>
        <taxon>unclassified sequences</taxon>
        <taxon>metagenomes</taxon>
        <taxon>organismal metagenomes</taxon>
    </lineage>
</organism>
<evidence type="ECO:0000313" key="4">
    <source>
        <dbReference type="EMBL" id="QHU07575.1"/>
    </source>
</evidence>
<name>A0A6C0JP79_9ZZZZ</name>
<evidence type="ECO:0008006" key="5">
    <source>
        <dbReference type="Google" id="ProtNLM"/>
    </source>
</evidence>
<dbReference type="InterPro" id="IPR036898">
    <property type="entry name" value="RNA_pol_Rpb7-like_N_sf"/>
</dbReference>
<keyword evidence="2" id="KW-0804">Transcription</keyword>
<feature type="compositionally biased region" description="Acidic residues" evidence="3">
    <location>
        <begin position="190"/>
        <end position="211"/>
    </location>
</feature>
<evidence type="ECO:0000256" key="1">
    <source>
        <dbReference type="ARBA" id="ARBA00022478"/>
    </source>
</evidence>
<protein>
    <recommendedName>
        <fullName evidence="5">S1 motif domain-containing protein</fullName>
    </recommendedName>
</protein>
<sequence>MSNELFIPIKFTTSLYLKPHELNKDYDNKINKKLKDKLEGICSKHGYIKKDSIKIVKKSIGNIIKQHFNGNVYYNIQCIAEICNPVNGSVTKCKIKNKNSMGLLAQGFYDNYPVLEIIIPKISAGIKSEVDLEKINIGDEVFVEICGKKLVLYEKFISIIGRIIKSKNQNIKSKLDSNLDEDDEVDEDYVDENFDDFSQDENVDDEDEENDDEKKQDNDSEDEVELEPEEDDDDYSEEVEEMDEELDEIIFDDN</sequence>